<evidence type="ECO:0000313" key="5">
    <source>
        <dbReference type="Proteomes" id="UP000278351"/>
    </source>
</evidence>
<evidence type="ECO:0000313" key="4">
    <source>
        <dbReference type="EMBL" id="RPE09913.1"/>
    </source>
</evidence>
<dbReference type="InterPro" id="IPR050811">
    <property type="entry name" value="Phosphate_ABC_transporter"/>
</dbReference>
<reference evidence="4 5" key="1">
    <citation type="submission" date="2018-11" db="EMBL/GenBank/DDBJ databases">
        <title>Chitinophaga lutea sp.nov., isolate from arsenic contaminated soil.</title>
        <authorList>
            <person name="Zong Y."/>
        </authorList>
    </citation>
    <scope>NUCLEOTIDE SEQUENCE [LARGE SCALE GENOMIC DNA]</scope>
    <source>
        <strain evidence="4 5">ZY74</strain>
    </source>
</reference>
<protein>
    <submittedName>
        <fullName evidence="4">Phosphate ABC transporter substrate-binding protein, PhoT family</fullName>
    </submittedName>
</protein>
<keyword evidence="1 2" id="KW-0732">Signal</keyword>
<feature type="domain" description="PBP" evidence="3">
    <location>
        <begin position="35"/>
        <end position="278"/>
    </location>
</feature>
<organism evidence="4 5">
    <name type="scientific">Chitinophaga lutea</name>
    <dbReference type="NCBI Taxonomy" id="2488634"/>
    <lineage>
        <taxon>Bacteria</taxon>
        <taxon>Pseudomonadati</taxon>
        <taxon>Bacteroidota</taxon>
        <taxon>Chitinophagia</taxon>
        <taxon>Chitinophagales</taxon>
        <taxon>Chitinophagaceae</taxon>
        <taxon>Chitinophaga</taxon>
    </lineage>
</organism>
<evidence type="ECO:0000259" key="3">
    <source>
        <dbReference type="Pfam" id="PF12849"/>
    </source>
</evidence>
<dbReference type="RefSeq" id="WP_123848890.1">
    <property type="nucleotide sequence ID" value="NZ_RPDH01000002.1"/>
</dbReference>
<feature type="signal peptide" evidence="2">
    <location>
        <begin position="1"/>
        <end position="24"/>
    </location>
</feature>
<feature type="chain" id="PRO_5018155216" evidence="2">
    <location>
        <begin position="25"/>
        <end position="307"/>
    </location>
</feature>
<dbReference type="Gene3D" id="3.40.190.10">
    <property type="entry name" value="Periplasmic binding protein-like II"/>
    <property type="match status" value="2"/>
</dbReference>
<name>A0A3N4PMJ5_9BACT</name>
<dbReference type="InterPro" id="IPR024370">
    <property type="entry name" value="PBP_domain"/>
</dbReference>
<comment type="caution">
    <text evidence="4">The sequence shown here is derived from an EMBL/GenBank/DDBJ whole genome shotgun (WGS) entry which is preliminary data.</text>
</comment>
<evidence type="ECO:0000256" key="2">
    <source>
        <dbReference type="SAM" id="SignalP"/>
    </source>
</evidence>
<dbReference type="PROSITE" id="PS51257">
    <property type="entry name" value="PROKAR_LIPOPROTEIN"/>
    <property type="match status" value="1"/>
</dbReference>
<dbReference type="OrthoDB" id="1450880at2"/>
<sequence>MLFKNKNLKSVLFAVICITFVAVSCTQRQSKQGKEQDTATSGTIRISVDETYQPLIEAEIKVFQSLYPKTKIIAEYKPEIDCFKDLFNDSARMIIVTRDLKPEEREYFKKEKIRPQCMQLATDAVALVVNNANPDSILTMDQVRQIMTGKAEKPWQIVFDNQNSSTVRFIQDSINKGAPLPATTMAAKTNPEVIDYITKNKNAIGVIGVNWISDTSDPKVIDFNTKVTTVKLRGDGYTDFVKPYQFYIGMKSYPLTRGMFYVLKEPYQGLGAGFATFLGGQEGQLLIGRYKLYPARLNIVFREATLK</sequence>
<dbReference type="AlphaFoldDB" id="A0A3N4PMJ5"/>
<dbReference type="Proteomes" id="UP000278351">
    <property type="component" value="Unassembled WGS sequence"/>
</dbReference>
<proteinExistence type="predicted"/>
<accession>A0A3N4PMJ5</accession>
<dbReference type="Pfam" id="PF12849">
    <property type="entry name" value="PBP_like_2"/>
    <property type="match status" value="1"/>
</dbReference>
<gene>
    <name evidence="4" type="ORF">EGT74_23425</name>
</gene>
<dbReference type="PANTHER" id="PTHR30570">
    <property type="entry name" value="PERIPLASMIC PHOSPHATE BINDING COMPONENT OF PHOSPHATE ABC TRANSPORTER"/>
    <property type="match status" value="1"/>
</dbReference>
<dbReference type="PANTHER" id="PTHR30570:SF1">
    <property type="entry name" value="PHOSPHATE-BINDING PROTEIN PSTS"/>
    <property type="match status" value="1"/>
</dbReference>
<dbReference type="SUPFAM" id="SSF53850">
    <property type="entry name" value="Periplasmic binding protein-like II"/>
    <property type="match status" value="1"/>
</dbReference>
<dbReference type="EMBL" id="RPDH01000002">
    <property type="protein sequence ID" value="RPE09913.1"/>
    <property type="molecule type" value="Genomic_DNA"/>
</dbReference>
<evidence type="ECO:0000256" key="1">
    <source>
        <dbReference type="ARBA" id="ARBA00022729"/>
    </source>
</evidence>
<keyword evidence="5" id="KW-1185">Reference proteome</keyword>